<feature type="region of interest" description="Disordered" evidence="6">
    <location>
        <begin position="703"/>
        <end position="722"/>
    </location>
</feature>
<dbReference type="Proteomes" id="UP001143981">
    <property type="component" value="Unassembled WGS sequence"/>
</dbReference>
<evidence type="ECO:0000256" key="6">
    <source>
        <dbReference type="SAM" id="MobiDB-lite"/>
    </source>
</evidence>
<feature type="compositionally biased region" description="Gly residues" evidence="6">
    <location>
        <begin position="1174"/>
        <end position="1185"/>
    </location>
</feature>
<proteinExistence type="predicted"/>
<feature type="region of interest" description="Disordered" evidence="6">
    <location>
        <begin position="381"/>
        <end position="416"/>
    </location>
</feature>
<feature type="region of interest" description="Disordered" evidence="6">
    <location>
        <begin position="479"/>
        <end position="504"/>
    </location>
</feature>
<name>A0A9W8CYR2_9FUNG</name>
<feature type="compositionally biased region" description="Polar residues" evidence="6">
    <location>
        <begin position="401"/>
        <end position="411"/>
    </location>
</feature>
<dbReference type="CDD" id="cd12148">
    <property type="entry name" value="fungal_TF_MHR"/>
    <property type="match status" value="1"/>
</dbReference>
<evidence type="ECO:0000256" key="5">
    <source>
        <dbReference type="ARBA" id="ARBA00023242"/>
    </source>
</evidence>
<evidence type="ECO:0000313" key="9">
    <source>
        <dbReference type="Proteomes" id="UP001143981"/>
    </source>
</evidence>
<feature type="region of interest" description="Disordered" evidence="6">
    <location>
        <begin position="1"/>
        <end position="39"/>
    </location>
</feature>
<dbReference type="SMART" id="SM00066">
    <property type="entry name" value="GAL4"/>
    <property type="match status" value="1"/>
</dbReference>
<feature type="region of interest" description="Disordered" evidence="6">
    <location>
        <begin position="279"/>
        <end position="298"/>
    </location>
</feature>
<dbReference type="PANTHER" id="PTHR47338">
    <property type="entry name" value="ZN(II)2CYS6 TRANSCRIPTION FACTOR (EUROFUNG)-RELATED"/>
    <property type="match status" value="1"/>
</dbReference>
<reference evidence="8" key="1">
    <citation type="submission" date="2022-07" db="EMBL/GenBank/DDBJ databases">
        <title>Phylogenomic reconstructions and comparative analyses of Kickxellomycotina fungi.</title>
        <authorList>
            <person name="Reynolds N.K."/>
            <person name="Stajich J.E."/>
            <person name="Barry K."/>
            <person name="Grigoriev I.V."/>
            <person name="Crous P."/>
            <person name="Smith M.E."/>
        </authorList>
    </citation>
    <scope>NUCLEOTIDE SEQUENCE</scope>
    <source>
        <strain evidence="8">BCRC 34381</strain>
    </source>
</reference>
<feature type="region of interest" description="Disordered" evidence="6">
    <location>
        <begin position="324"/>
        <end position="353"/>
    </location>
</feature>
<evidence type="ECO:0000313" key="8">
    <source>
        <dbReference type="EMBL" id="KAJ1734999.1"/>
    </source>
</evidence>
<feature type="region of interest" description="Disordered" evidence="6">
    <location>
        <begin position="1056"/>
        <end position="1078"/>
    </location>
</feature>
<keyword evidence="9" id="KW-1185">Reference proteome</keyword>
<organism evidence="8 9">
    <name type="scientific">Coemansia biformis</name>
    <dbReference type="NCBI Taxonomy" id="1286918"/>
    <lineage>
        <taxon>Eukaryota</taxon>
        <taxon>Fungi</taxon>
        <taxon>Fungi incertae sedis</taxon>
        <taxon>Zoopagomycota</taxon>
        <taxon>Kickxellomycotina</taxon>
        <taxon>Kickxellomycetes</taxon>
        <taxon>Kickxellales</taxon>
        <taxon>Kickxellaceae</taxon>
        <taxon>Coemansia</taxon>
    </lineage>
</organism>
<protein>
    <recommendedName>
        <fullName evidence="7">Zn(2)-C6 fungal-type domain-containing protein</fullName>
    </recommendedName>
</protein>
<dbReference type="OrthoDB" id="39175at2759"/>
<accession>A0A9W8CYR2</accession>
<dbReference type="PROSITE" id="PS00463">
    <property type="entry name" value="ZN2_CY6_FUNGAL_1"/>
    <property type="match status" value="1"/>
</dbReference>
<feature type="domain" description="Zn(2)-C6 fungal-type" evidence="7">
    <location>
        <begin position="240"/>
        <end position="270"/>
    </location>
</feature>
<dbReference type="EMBL" id="JANBOI010000046">
    <property type="protein sequence ID" value="KAJ1734999.1"/>
    <property type="molecule type" value="Genomic_DNA"/>
</dbReference>
<feature type="compositionally biased region" description="Low complexity" evidence="6">
    <location>
        <begin position="334"/>
        <end position="353"/>
    </location>
</feature>
<dbReference type="PROSITE" id="PS50048">
    <property type="entry name" value="ZN2_CY6_FUNGAL_2"/>
    <property type="match status" value="1"/>
</dbReference>
<gene>
    <name evidence="8" type="ORF">LPJ61_000786</name>
</gene>
<evidence type="ECO:0000256" key="1">
    <source>
        <dbReference type="ARBA" id="ARBA00004123"/>
    </source>
</evidence>
<dbReference type="PANTHER" id="PTHR47338:SF5">
    <property type="entry name" value="ZN(II)2CYS6 TRANSCRIPTION FACTOR (EUROFUNG)"/>
    <property type="match status" value="1"/>
</dbReference>
<dbReference type="Pfam" id="PF00172">
    <property type="entry name" value="Zn_clus"/>
    <property type="match status" value="1"/>
</dbReference>
<comment type="subcellular location">
    <subcellularLocation>
        <location evidence="1">Nucleus</location>
    </subcellularLocation>
</comment>
<dbReference type="InterPro" id="IPR036864">
    <property type="entry name" value="Zn2-C6_fun-type_DNA-bd_sf"/>
</dbReference>
<dbReference type="GO" id="GO:0005634">
    <property type="term" value="C:nucleus"/>
    <property type="evidence" value="ECO:0007669"/>
    <property type="project" value="UniProtKB-SubCell"/>
</dbReference>
<dbReference type="GO" id="GO:0003677">
    <property type="term" value="F:DNA binding"/>
    <property type="evidence" value="ECO:0007669"/>
    <property type="project" value="InterPro"/>
</dbReference>
<dbReference type="InterPro" id="IPR007219">
    <property type="entry name" value="XnlR_reg_dom"/>
</dbReference>
<keyword evidence="5" id="KW-0539">Nucleus</keyword>
<keyword evidence="2" id="KW-0479">Metal-binding</keyword>
<evidence type="ECO:0000256" key="2">
    <source>
        <dbReference type="ARBA" id="ARBA00022723"/>
    </source>
</evidence>
<dbReference type="InterPro" id="IPR050815">
    <property type="entry name" value="TF_fung"/>
</dbReference>
<dbReference type="Pfam" id="PF04082">
    <property type="entry name" value="Fungal_trans"/>
    <property type="match status" value="1"/>
</dbReference>
<dbReference type="GO" id="GO:0000981">
    <property type="term" value="F:DNA-binding transcription factor activity, RNA polymerase II-specific"/>
    <property type="evidence" value="ECO:0007669"/>
    <property type="project" value="InterPro"/>
</dbReference>
<dbReference type="Gene3D" id="4.10.240.10">
    <property type="entry name" value="Zn(2)-C6 fungal-type DNA-binding domain"/>
    <property type="match status" value="1"/>
</dbReference>
<feature type="region of interest" description="Disordered" evidence="6">
    <location>
        <begin position="1172"/>
        <end position="1193"/>
    </location>
</feature>
<dbReference type="CDD" id="cd00067">
    <property type="entry name" value="GAL4"/>
    <property type="match status" value="1"/>
</dbReference>
<evidence type="ECO:0000259" key="7">
    <source>
        <dbReference type="PROSITE" id="PS50048"/>
    </source>
</evidence>
<feature type="compositionally biased region" description="Polar residues" evidence="6">
    <location>
        <begin position="1"/>
        <end position="10"/>
    </location>
</feature>
<dbReference type="GO" id="GO:0008270">
    <property type="term" value="F:zinc ion binding"/>
    <property type="evidence" value="ECO:0007669"/>
    <property type="project" value="InterPro"/>
</dbReference>
<keyword evidence="3" id="KW-0805">Transcription regulation</keyword>
<comment type="caution">
    <text evidence="8">The sequence shown here is derived from an EMBL/GenBank/DDBJ whole genome shotgun (WGS) entry which is preliminary data.</text>
</comment>
<dbReference type="GO" id="GO:0006351">
    <property type="term" value="P:DNA-templated transcription"/>
    <property type="evidence" value="ECO:0007669"/>
    <property type="project" value="InterPro"/>
</dbReference>
<dbReference type="SUPFAM" id="SSF57701">
    <property type="entry name" value="Zn2/Cys6 DNA-binding domain"/>
    <property type="match status" value="1"/>
</dbReference>
<evidence type="ECO:0000256" key="3">
    <source>
        <dbReference type="ARBA" id="ARBA00023015"/>
    </source>
</evidence>
<sequence>MDNNGGSTSGADGRRPADSAPLGADSARDPGSPSQGTFLFPLSDQASLFNFHAPADLGVGSFRVGSGDPVLSASLFGTMPENSPQERPAGPLLAFETDLAAVEGSGTFAGPPLGGAADGARDDTARARLLSSVLYGMGLGGIQPLDGLYNGSMVLPPEAERKECASAAAGSTGLKQMAATAGALGPLSLFSGLTYPGMSFPLLSPISPFGSGQGAEQADAASATTATMQLGAAPPRIDQACKMCRRRKVRCDGKRPACTFCQTKRFVCTYEPVALGNRKRGRRTKGSDAGSVGLGGVGAHHMFTARSDADNGLERYGKIRRLSELPGGAGASPESSDAESTGASSSEEGPASGYLDALSNRQIALLGGVGANAATHAAADSQALAGPKNPASPGAGAASSDTQAGQGSANRDVSADERQVRRYFEYYHTQHPVLHRHSFEASMRDGTVNKALLHAVLAIAARYGPPPSPDEVEEEVARERGDGAADVDAGEEGDEEAGAAPTRARRRLRPCEFGRRHAELACAMLPAAMQAPSIEVVQTLYLLSEHQFGVGDWLAGSTYWGTAVRMFNQLQLHMTDEAFQFPAYTSHLGLHESAISPLTCRQSPAHYAGEMRKPTLNNESWIRRELVRRMRWVLFESERMHSLAGGSPPLVTLEAGWVHMPCSDAIWEMAAPRRAAESERLLLHMGRYYVDTGGSLRIDMAPGAGPAAGAPPAAPHGPAELPAPNRVASMLVSVRRRKNRIHLNAHTAIVIGQMTRARLALYRLFFPCRWPSQLMAADLPGAPPEQADLGGGGGAAGPVVLSWEERFRRMRATVADIETKLAQWRVYLELMFPLREHEEGSGRSDSENCAIRRERAEYANYRFLLAALLIQNRATVLQLQACLARRERKIRSAELEPDMGEAARQTLANHVVPNQPGEQAMQALRAYAQECWDVIVRQACEIEDLLESHWQVRPHANASLRVLVRPDWHAPNAIKAKINAEANLRRHPVDASTGQRDASGQADVFFSHETPPHPLLVVNRRLVDAVVRSANAAQGQSGAELALAASMNSNIHIETNANARSSERSGGPGVGAKTTRGLRVASASGSAGRCRRSTSGAFCSRISLTDAGEVDFESVDEADEGAEAAKAADPFRRQLTGTSYYLFLAAKTLIMYIHQAKMSAYLLARRSPDAKPAVGGGSGSGGGDGEGGDAILPSSSVSVENGADSTRAQQMLAPDFIEDLSPAPQLRTLADIRRMQDRLEVVMTALRTSQKYWTSVDYFALCARKLRNMMDYGPWRAEDPVSSDISAGLANEAWPPAAAAADPATSPMFGKH</sequence>
<feature type="compositionally biased region" description="Low complexity" evidence="6">
    <location>
        <begin position="381"/>
        <end position="400"/>
    </location>
</feature>
<keyword evidence="4" id="KW-0804">Transcription</keyword>
<evidence type="ECO:0000256" key="4">
    <source>
        <dbReference type="ARBA" id="ARBA00023163"/>
    </source>
</evidence>
<dbReference type="InterPro" id="IPR001138">
    <property type="entry name" value="Zn2Cys6_DnaBD"/>
</dbReference>
<feature type="compositionally biased region" description="Acidic residues" evidence="6">
    <location>
        <begin position="488"/>
        <end position="497"/>
    </location>
</feature>